<protein>
    <submittedName>
        <fullName evidence="1 2">Similar to diaminopimelate epimerase</fullName>
    </submittedName>
</protein>
<dbReference type="EMBL" id="FMPI01000007">
    <property type="protein sequence ID" value="SCS84777.1"/>
    <property type="molecule type" value="Genomic_DNA"/>
</dbReference>
<reference evidence="1 4" key="2">
    <citation type="submission" date="2016-09" db="EMBL/GenBank/DDBJ databases">
        <authorList>
            <consortium name="Pathogen Informatics"/>
        </authorList>
    </citation>
    <scope>NUCLEOTIDE SEQUENCE [LARGE SCALE GENOMIC DNA]</scope>
    <source>
        <strain evidence="1 4">82B</strain>
    </source>
</reference>
<evidence type="ECO:0000313" key="1">
    <source>
        <dbReference type="EMBL" id="SCS68029.1"/>
    </source>
</evidence>
<organism evidence="1 4">
    <name type="scientific">Staphylococcus caeli</name>
    <dbReference type="NCBI Taxonomy" id="2201815"/>
    <lineage>
        <taxon>Bacteria</taxon>
        <taxon>Bacillati</taxon>
        <taxon>Bacillota</taxon>
        <taxon>Bacilli</taxon>
        <taxon>Bacillales</taxon>
        <taxon>Staphylococcaceae</taxon>
        <taxon>Staphylococcus</taxon>
    </lineage>
</organism>
<evidence type="ECO:0000313" key="2">
    <source>
        <dbReference type="EMBL" id="SCS84777.1"/>
    </source>
</evidence>
<evidence type="ECO:0000313" key="4">
    <source>
        <dbReference type="Proteomes" id="UP000095768"/>
    </source>
</evidence>
<dbReference type="Proteomes" id="UP000095768">
    <property type="component" value="Unassembled WGS sequence"/>
</dbReference>
<gene>
    <name evidence="1" type="ORF">SAMEA2297795_00968</name>
    <name evidence="2" type="ORF">SAMEA2297796_01235</name>
</gene>
<proteinExistence type="predicted"/>
<dbReference type="Gene3D" id="3.10.310.10">
    <property type="entry name" value="Diaminopimelate Epimerase, Chain A, domain 1"/>
    <property type="match status" value="2"/>
</dbReference>
<keyword evidence="3" id="KW-1185">Reference proteome</keyword>
<dbReference type="RefSeq" id="WP_069995413.1">
    <property type="nucleotide sequence ID" value="NZ_FMPG01000002.1"/>
</dbReference>
<dbReference type="Proteomes" id="UP000095412">
    <property type="component" value="Unassembled WGS sequence"/>
</dbReference>
<dbReference type="NCBIfam" id="NF033599">
    <property type="entry name" value="His_racem_CntK"/>
    <property type="match status" value="1"/>
</dbReference>
<dbReference type="InterPro" id="IPR058944">
    <property type="entry name" value="CntK-like"/>
</dbReference>
<dbReference type="AlphaFoldDB" id="A0A1D4LFH8"/>
<dbReference type="SUPFAM" id="SSF54506">
    <property type="entry name" value="Diaminopimelate epimerase-like"/>
    <property type="match status" value="1"/>
</dbReference>
<sequence>MTKRRVQFSKYNPTGNMTVLVHSEHNRTEYAEIANQMMQTSHVCCEQVGFIESVRFENCQNFKLVMSGNEFCGNATISFLHYLNEQHLIKATEQLNALKQHTLQIQVSGRSDLVDCKVHNDGYYEVSMPQPQCVDQVQLTLRNQSITATRINYESYLHYVIPIDHTSQELQQEIEQFVRTTQWEQSLKTIGIMLFNRKEQYLSPLIYLPEVQSIIWENSCGSGTASIGIFEAYHTKRASESLVVHQPGGHIIVSTNFGGNNYHTTIKGKVTSVATGTAYIE</sequence>
<dbReference type="EMBL" id="FMPG01000002">
    <property type="protein sequence ID" value="SCS68029.1"/>
    <property type="molecule type" value="Genomic_DNA"/>
</dbReference>
<dbReference type="OrthoDB" id="9813391at2"/>
<dbReference type="Pfam" id="PF26317">
    <property type="entry name" value="CntK_N"/>
    <property type="match status" value="1"/>
</dbReference>
<reference evidence="2 3" key="1">
    <citation type="submission" date="2016-09" db="EMBL/GenBank/DDBJ databases">
        <authorList>
            <consortium name="Pathogen Informatics"/>
            <person name="Sun Q."/>
            <person name="Inoue M."/>
        </authorList>
    </citation>
    <scope>NUCLEOTIDE SEQUENCE [LARGE SCALE GENOMIC DNA]</scope>
    <source>
        <strain evidence="2 3">82C</strain>
    </source>
</reference>
<accession>A0A1D4LFH8</accession>
<evidence type="ECO:0000313" key="3">
    <source>
        <dbReference type="Proteomes" id="UP000095412"/>
    </source>
</evidence>
<name>A0A1D4LFH8_9STAP</name>
<dbReference type="InterPro" id="IPR058945">
    <property type="entry name" value="CntK"/>
</dbReference>